<feature type="region of interest" description="Disordered" evidence="1">
    <location>
        <begin position="150"/>
        <end position="206"/>
    </location>
</feature>
<protein>
    <submittedName>
        <fullName evidence="2">Uncharacterized protein</fullName>
    </submittedName>
</protein>
<name>A0A2N5VND0_9BASI</name>
<proteinExistence type="predicted"/>
<dbReference type="Proteomes" id="UP000235392">
    <property type="component" value="Unassembled WGS sequence"/>
</dbReference>
<sequence length="206" mass="21614">MHAKESSELSMGAGGALLGSQLAAGGSSSTGSKLPKSFQGVLLDRYQASYLPGSPPWQTATCVLRSPLQVATCLLGYFLAGSYLPAKDFSQQVAICLPRTPRQVAICLPRTPRQVDIYLPRIPPAGRQLPAKGSSVGRLHYLPAEDSLAGSTTCPPRTPWQELPASPPWKVTASLPTKEGSTAGSYLPVKEPSSEGPACLGGLLSR</sequence>
<evidence type="ECO:0000256" key="1">
    <source>
        <dbReference type="SAM" id="MobiDB-lite"/>
    </source>
</evidence>
<evidence type="ECO:0000313" key="3">
    <source>
        <dbReference type="Proteomes" id="UP000235392"/>
    </source>
</evidence>
<gene>
    <name evidence="2" type="ORF">PCASD_00369</name>
</gene>
<reference evidence="2 3" key="1">
    <citation type="submission" date="2017-11" db="EMBL/GenBank/DDBJ databases">
        <title>De novo assembly and phasing of dikaryotic genomes from two isolates of Puccinia coronata f. sp. avenae, the causal agent of oat crown rust.</title>
        <authorList>
            <person name="Miller M.E."/>
            <person name="Zhang Y."/>
            <person name="Omidvar V."/>
            <person name="Sperschneider J."/>
            <person name="Schwessinger B."/>
            <person name="Raley C."/>
            <person name="Palmer J.M."/>
            <person name="Garnica D."/>
            <person name="Upadhyaya N."/>
            <person name="Rathjen J."/>
            <person name="Taylor J.M."/>
            <person name="Park R.F."/>
            <person name="Dodds P.N."/>
            <person name="Hirsch C.D."/>
            <person name="Kianian S.F."/>
            <person name="Figueroa M."/>
        </authorList>
    </citation>
    <scope>NUCLEOTIDE SEQUENCE [LARGE SCALE GENOMIC DNA]</scope>
    <source>
        <strain evidence="2">12SD80</strain>
    </source>
</reference>
<dbReference type="AlphaFoldDB" id="A0A2N5VND0"/>
<comment type="caution">
    <text evidence="2">The sequence shown here is derived from an EMBL/GenBank/DDBJ whole genome shotgun (WGS) entry which is preliminary data.</text>
</comment>
<evidence type="ECO:0000313" key="2">
    <source>
        <dbReference type="EMBL" id="PLW51476.1"/>
    </source>
</evidence>
<dbReference type="EMBL" id="PGCI01000005">
    <property type="protein sequence ID" value="PLW51476.1"/>
    <property type="molecule type" value="Genomic_DNA"/>
</dbReference>
<accession>A0A2N5VND0</accession>
<organism evidence="2 3">
    <name type="scientific">Puccinia coronata f. sp. avenae</name>
    <dbReference type="NCBI Taxonomy" id="200324"/>
    <lineage>
        <taxon>Eukaryota</taxon>
        <taxon>Fungi</taxon>
        <taxon>Dikarya</taxon>
        <taxon>Basidiomycota</taxon>
        <taxon>Pucciniomycotina</taxon>
        <taxon>Pucciniomycetes</taxon>
        <taxon>Pucciniales</taxon>
        <taxon>Pucciniaceae</taxon>
        <taxon>Puccinia</taxon>
    </lineage>
</organism>